<dbReference type="NCBIfam" id="TIGR03026">
    <property type="entry name" value="NDP-sugDHase"/>
    <property type="match status" value="1"/>
</dbReference>
<sequence length="436" mass="48584">MSVVDILESKINDSSAIVAIVGLGYVGLPLMLRYNEVGYNVIGFDIDKEKVNQLNNGQSYIEHIPTQKINNALKKGFTATIDFSKISECDVIILCVPTPLNKYREPDISFIVNTTKMIQPFLRKGQLLSLESTTYPGTTEEELLPRIEAQGFKVGKDIFLVYSPEREDPGNPNFETRTIPKVIGGHTSSCLKIGQSIYSKAIDRVVPVSSTKAAEMTKLLENIHRAVNIGLVNEMKIVADKMGIDIFEVIDAAATKPFGFTAYYPGPGLGGHCIPIDPFYLTWKAREYGINTRFIELSGEINRAMPEYVLNKLIDGLNNQGKALNHSRILVLGIAYKKNVDDMRESPSVELMEMIQEKGATVAYSDPHVPEFPSMREHHFDLSSEEIMANNIASFDAIILATNHDKFDYSLIKNNAKLLIDTRGVYREASENIIKA</sequence>
<dbReference type="InterPro" id="IPR017476">
    <property type="entry name" value="UDP-Glc/GDP-Man"/>
</dbReference>
<gene>
    <name evidence="5" type="ORF">Xbud_02694</name>
</gene>
<dbReference type="GO" id="GO:0016616">
    <property type="term" value="F:oxidoreductase activity, acting on the CH-OH group of donors, NAD or NADP as acceptor"/>
    <property type="evidence" value="ECO:0007669"/>
    <property type="project" value="InterPro"/>
</dbReference>
<name>A0A2D0IWE0_XENBU</name>
<dbReference type="GO" id="GO:0000271">
    <property type="term" value="P:polysaccharide biosynthetic process"/>
    <property type="evidence" value="ECO:0007669"/>
    <property type="project" value="InterPro"/>
</dbReference>
<dbReference type="Pfam" id="PF00984">
    <property type="entry name" value="UDPG_MGDP_dh"/>
    <property type="match status" value="1"/>
</dbReference>
<accession>A0A2D0IWE0</accession>
<dbReference type="InterPro" id="IPR014027">
    <property type="entry name" value="UDP-Glc/GDP-Man_DH_C"/>
</dbReference>
<dbReference type="InterPro" id="IPR008927">
    <property type="entry name" value="6-PGluconate_DH-like_C_sf"/>
</dbReference>
<dbReference type="SUPFAM" id="SSF51735">
    <property type="entry name" value="NAD(P)-binding Rossmann-fold domains"/>
    <property type="match status" value="1"/>
</dbReference>
<evidence type="ECO:0000256" key="2">
    <source>
        <dbReference type="ARBA" id="ARBA00023027"/>
    </source>
</evidence>
<evidence type="ECO:0000313" key="6">
    <source>
        <dbReference type="Proteomes" id="UP000225833"/>
    </source>
</evidence>
<dbReference type="EMBL" id="NIBS01000015">
    <property type="protein sequence ID" value="PHM26226.1"/>
    <property type="molecule type" value="Genomic_DNA"/>
</dbReference>
<dbReference type="GO" id="GO:0051287">
    <property type="term" value="F:NAD binding"/>
    <property type="evidence" value="ECO:0007669"/>
    <property type="project" value="InterPro"/>
</dbReference>
<dbReference type="Gene3D" id="3.40.50.720">
    <property type="entry name" value="NAD(P)-binding Rossmann-like Domain"/>
    <property type="match status" value="2"/>
</dbReference>
<dbReference type="InterPro" id="IPR036291">
    <property type="entry name" value="NAD(P)-bd_dom_sf"/>
</dbReference>
<dbReference type="PANTHER" id="PTHR43491:SF1">
    <property type="entry name" value="UDP-N-ACETYL-D-MANNOSAMINE DEHYDROGENASE"/>
    <property type="match status" value="1"/>
</dbReference>
<dbReference type="PANTHER" id="PTHR43491">
    <property type="entry name" value="UDP-N-ACETYL-D-MANNOSAMINE DEHYDROGENASE"/>
    <property type="match status" value="1"/>
</dbReference>
<dbReference type="Pfam" id="PF03721">
    <property type="entry name" value="UDPG_MGDP_dh_N"/>
    <property type="match status" value="1"/>
</dbReference>
<dbReference type="InterPro" id="IPR001732">
    <property type="entry name" value="UDP-Glc/GDP-Man_DH_N"/>
</dbReference>
<dbReference type="SUPFAM" id="SSF48179">
    <property type="entry name" value="6-phosphogluconate dehydrogenase C-terminal domain-like"/>
    <property type="match status" value="1"/>
</dbReference>
<dbReference type="OrthoDB" id="9803238at2"/>
<evidence type="ECO:0000256" key="1">
    <source>
        <dbReference type="ARBA" id="ARBA00023002"/>
    </source>
</evidence>
<feature type="domain" description="UDP-glucose/GDP-mannose dehydrogenase C-terminal" evidence="4">
    <location>
        <begin position="330"/>
        <end position="428"/>
    </location>
</feature>
<organism evidence="5 6">
    <name type="scientific">Xenorhabdus budapestensis</name>
    <dbReference type="NCBI Taxonomy" id="290110"/>
    <lineage>
        <taxon>Bacteria</taxon>
        <taxon>Pseudomonadati</taxon>
        <taxon>Pseudomonadota</taxon>
        <taxon>Gammaproteobacteria</taxon>
        <taxon>Enterobacterales</taxon>
        <taxon>Morganellaceae</taxon>
        <taxon>Xenorhabdus</taxon>
    </lineage>
</organism>
<dbReference type="PIRSF" id="PIRSF000124">
    <property type="entry name" value="UDPglc_GDPman_dh"/>
    <property type="match status" value="1"/>
</dbReference>
<dbReference type="InterPro" id="IPR028359">
    <property type="entry name" value="UDP_ManNAc/GlcNAc_DH"/>
</dbReference>
<dbReference type="Proteomes" id="UP000225833">
    <property type="component" value="Unassembled WGS sequence"/>
</dbReference>
<reference evidence="5 6" key="1">
    <citation type="journal article" date="2017" name="Nat. Microbiol.">
        <title>Natural product diversity associated with the nematode symbionts Photorhabdus and Xenorhabdus.</title>
        <authorList>
            <person name="Tobias N.J."/>
            <person name="Wolff H."/>
            <person name="Djahanschiri B."/>
            <person name="Grundmann F."/>
            <person name="Kronenwerth M."/>
            <person name="Shi Y.M."/>
            <person name="Simonyi S."/>
            <person name="Grun P."/>
            <person name="Shapiro-Ilan D."/>
            <person name="Pidot S.J."/>
            <person name="Stinear T.P."/>
            <person name="Ebersberger I."/>
            <person name="Bode H.B."/>
        </authorList>
    </citation>
    <scope>NUCLEOTIDE SEQUENCE [LARGE SCALE GENOMIC DNA]</scope>
    <source>
        <strain evidence="5 6">DSM 16342</strain>
    </source>
</reference>
<keyword evidence="2" id="KW-0520">NAD</keyword>
<dbReference type="GO" id="GO:0016628">
    <property type="term" value="F:oxidoreductase activity, acting on the CH-CH group of donors, NAD or NADP as acceptor"/>
    <property type="evidence" value="ECO:0007669"/>
    <property type="project" value="InterPro"/>
</dbReference>
<dbReference type="SMART" id="SM00984">
    <property type="entry name" value="UDPG_MGDP_dh_C"/>
    <property type="match status" value="1"/>
</dbReference>
<dbReference type="PIRSF" id="PIRSF500136">
    <property type="entry name" value="UDP_ManNAc_DH"/>
    <property type="match status" value="1"/>
</dbReference>
<dbReference type="AlphaFoldDB" id="A0A2D0IWE0"/>
<evidence type="ECO:0000256" key="3">
    <source>
        <dbReference type="PIRNR" id="PIRNR000124"/>
    </source>
</evidence>
<dbReference type="InterPro" id="IPR014026">
    <property type="entry name" value="UDP-Glc/GDP-Man_DH_dimer"/>
</dbReference>
<evidence type="ECO:0000259" key="4">
    <source>
        <dbReference type="SMART" id="SM00984"/>
    </source>
</evidence>
<dbReference type="SUPFAM" id="SSF52413">
    <property type="entry name" value="UDP-glucose/GDP-mannose dehydrogenase C-terminal domain"/>
    <property type="match status" value="1"/>
</dbReference>
<evidence type="ECO:0000313" key="5">
    <source>
        <dbReference type="EMBL" id="PHM26226.1"/>
    </source>
</evidence>
<dbReference type="RefSeq" id="WP_099136507.1">
    <property type="nucleotide sequence ID" value="NZ_CAWNNJ010000057.1"/>
</dbReference>
<keyword evidence="1" id="KW-0560">Oxidoreductase</keyword>
<comment type="caution">
    <text evidence="5">The sequence shown here is derived from an EMBL/GenBank/DDBJ whole genome shotgun (WGS) entry which is preliminary data.</text>
</comment>
<proteinExistence type="inferred from homology"/>
<dbReference type="Pfam" id="PF03720">
    <property type="entry name" value="UDPG_MGDP_dh_C"/>
    <property type="match status" value="1"/>
</dbReference>
<comment type="similarity">
    <text evidence="3">Belongs to the UDP-glucose/GDP-mannose dehydrogenase family.</text>
</comment>
<protein>
    <submittedName>
        <fullName evidence="5">Putative UDP-glucose/GDP-mannose dehydrogenase WbpA</fullName>
    </submittedName>
</protein>
<dbReference type="InterPro" id="IPR036220">
    <property type="entry name" value="UDP-Glc/GDP-Man_DH_C_sf"/>
</dbReference>